<dbReference type="InterPro" id="IPR001915">
    <property type="entry name" value="Peptidase_M48"/>
</dbReference>
<evidence type="ECO:0000256" key="2">
    <source>
        <dbReference type="ARBA" id="ARBA00022475"/>
    </source>
</evidence>
<sequence length="288" mass="32368">MSTSTRQHTTGGSPLRHPAELPFYAFMAILNVLIIVAIVQAAVMLPYLPERLADSGWATAVRSALIALLLLVPALIVIRETQRASVRGTAVELSPRQYGDLYRTADDFARRLELRRRPQIYLSNGNGALNAFAAQATGHDYVVLSNELFVNLYHHNQDGLRFILGHELGHIRLHHVSLWYQLSVAYSERIPLLGPALSRLREYSCDRHGAHLSPRGMTGLVLLASGRHTENVVDVDELVRQGRELRGFWVGLSQLPRSHPFTVRRLERLYRLGLFHARLHKTTADTAP</sequence>
<accession>A0A1K0GC47</accession>
<dbReference type="GO" id="GO:0005886">
    <property type="term" value="C:plasma membrane"/>
    <property type="evidence" value="ECO:0007669"/>
    <property type="project" value="UniProtKB-SubCell"/>
</dbReference>
<evidence type="ECO:0000256" key="12">
    <source>
        <dbReference type="SAM" id="Phobius"/>
    </source>
</evidence>
<keyword evidence="10 12" id="KW-0472">Membrane</keyword>
<evidence type="ECO:0000256" key="6">
    <source>
        <dbReference type="ARBA" id="ARBA00022801"/>
    </source>
</evidence>
<keyword evidence="6 11" id="KW-0378">Hydrolase</keyword>
<comment type="caution">
    <text evidence="14">The sequence shown here is derived from an EMBL/GenBank/DDBJ whole genome shotgun (WGS) entry which is preliminary data.</text>
</comment>
<dbReference type="InterPro" id="IPR050083">
    <property type="entry name" value="HtpX_protease"/>
</dbReference>
<evidence type="ECO:0000256" key="8">
    <source>
        <dbReference type="ARBA" id="ARBA00022989"/>
    </source>
</evidence>
<keyword evidence="15" id="KW-1185">Reference proteome</keyword>
<dbReference type="Gene3D" id="3.30.2010.10">
    <property type="entry name" value="Metalloproteases ('zincins'), catalytic domain"/>
    <property type="match status" value="1"/>
</dbReference>
<comment type="similarity">
    <text evidence="11">Belongs to the peptidase M48 family.</text>
</comment>
<gene>
    <name evidence="14" type="ORF">BG844_35970</name>
</gene>
<evidence type="ECO:0000256" key="9">
    <source>
        <dbReference type="ARBA" id="ARBA00023049"/>
    </source>
</evidence>
<proteinExistence type="inferred from homology"/>
<keyword evidence="7 11" id="KW-0862">Zinc</keyword>
<keyword evidence="3 11" id="KW-0645">Protease</keyword>
<comment type="subcellular location">
    <subcellularLocation>
        <location evidence="1">Cell membrane</location>
        <topology evidence="1">Multi-pass membrane protein</topology>
    </subcellularLocation>
</comment>
<feature type="transmembrane region" description="Helical" evidence="12">
    <location>
        <begin position="21"/>
        <end position="45"/>
    </location>
</feature>
<keyword evidence="8 12" id="KW-1133">Transmembrane helix</keyword>
<feature type="transmembrane region" description="Helical" evidence="12">
    <location>
        <begin position="57"/>
        <end position="78"/>
    </location>
</feature>
<dbReference type="RefSeq" id="WP_071809942.1">
    <property type="nucleotide sequence ID" value="NZ_MEIA01000549.1"/>
</dbReference>
<dbReference type="PANTHER" id="PTHR43221">
    <property type="entry name" value="PROTEASE HTPX"/>
    <property type="match status" value="1"/>
</dbReference>
<keyword evidence="2" id="KW-1003">Cell membrane</keyword>
<dbReference type="Proteomes" id="UP000182486">
    <property type="component" value="Unassembled WGS sequence"/>
</dbReference>
<evidence type="ECO:0000256" key="11">
    <source>
        <dbReference type="RuleBase" id="RU003983"/>
    </source>
</evidence>
<reference evidence="14 15" key="1">
    <citation type="submission" date="2016-09" db="EMBL/GenBank/DDBJ databases">
        <title>Couchioplanes caeruleus draft genome sequence.</title>
        <authorList>
            <person name="Sheehan J."/>
            <person name="Caffrey P."/>
        </authorList>
    </citation>
    <scope>NUCLEOTIDE SEQUENCE [LARGE SCALE GENOMIC DNA]</scope>
    <source>
        <strain evidence="14 15">DSM 43634</strain>
    </source>
</reference>
<feature type="domain" description="Peptidase M48" evidence="13">
    <location>
        <begin position="96"/>
        <end position="176"/>
    </location>
</feature>
<dbReference type="Pfam" id="PF01435">
    <property type="entry name" value="Peptidase_M48"/>
    <property type="match status" value="1"/>
</dbReference>
<dbReference type="AlphaFoldDB" id="A0A1K0GC47"/>
<evidence type="ECO:0000313" key="15">
    <source>
        <dbReference type="Proteomes" id="UP000182486"/>
    </source>
</evidence>
<keyword evidence="4 12" id="KW-0812">Transmembrane</keyword>
<dbReference type="GO" id="GO:0006508">
    <property type="term" value="P:proteolysis"/>
    <property type="evidence" value="ECO:0007669"/>
    <property type="project" value="UniProtKB-KW"/>
</dbReference>
<keyword evidence="5" id="KW-0479">Metal-binding</keyword>
<dbReference type="CDD" id="cd07325">
    <property type="entry name" value="M48_Ste24p_like"/>
    <property type="match status" value="1"/>
</dbReference>
<organism evidence="14 15">
    <name type="scientific">Couchioplanes caeruleus subsp. caeruleus</name>
    <dbReference type="NCBI Taxonomy" id="56427"/>
    <lineage>
        <taxon>Bacteria</taxon>
        <taxon>Bacillati</taxon>
        <taxon>Actinomycetota</taxon>
        <taxon>Actinomycetes</taxon>
        <taxon>Micromonosporales</taxon>
        <taxon>Micromonosporaceae</taxon>
        <taxon>Couchioplanes</taxon>
    </lineage>
</organism>
<evidence type="ECO:0000256" key="3">
    <source>
        <dbReference type="ARBA" id="ARBA00022670"/>
    </source>
</evidence>
<comment type="cofactor">
    <cofactor evidence="11">
        <name>Zn(2+)</name>
        <dbReference type="ChEBI" id="CHEBI:29105"/>
    </cofactor>
    <text evidence="11">Binds 1 zinc ion per subunit.</text>
</comment>
<evidence type="ECO:0000256" key="5">
    <source>
        <dbReference type="ARBA" id="ARBA00022723"/>
    </source>
</evidence>
<evidence type="ECO:0000256" key="7">
    <source>
        <dbReference type="ARBA" id="ARBA00022833"/>
    </source>
</evidence>
<evidence type="ECO:0000259" key="13">
    <source>
        <dbReference type="Pfam" id="PF01435"/>
    </source>
</evidence>
<evidence type="ECO:0000313" key="14">
    <source>
        <dbReference type="EMBL" id="OJF09734.1"/>
    </source>
</evidence>
<protein>
    <submittedName>
        <fullName evidence="14">Peptidase M48</fullName>
    </submittedName>
</protein>
<evidence type="ECO:0000256" key="1">
    <source>
        <dbReference type="ARBA" id="ARBA00004651"/>
    </source>
</evidence>
<dbReference type="GO" id="GO:0046872">
    <property type="term" value="F:metal ion binding"/>
    <property type="evidence" value="ECO:0007669"/>
    <property type="project" value="UniProtKB-KW"/>
</dbReference>
<keyword evidence="9 11" id="KW-0482">Metalloprotease</keyword>
<evidence type="ECO:0000256" key="10">
    <source>
        <dbReference type="ARBA" id="ARBA00023136"/>
    </source>
</evidence>
<dbReference type="GO" id="GO:0004222">
    <property type="term" value="F:metalloendopeptidase activity"/>
    <property type="evidence" value="ECO:0007669"/>
    <property type="project" value="InterPro"/>
</dbReference>
<dbReference type="PANTHER" id="PTHR43221:SF1">
    <property type="entry name" value="PROTEASE HTPX"/>
    <property type="match status" value="1"/>
</dbReference>
<name>A0A1K0GC47_9ACTN</name>
<evidence type="ECO:0000256" key="4">
    <source>
        <dbReference type="ARBA" id="ARBA00022692"/>
    </source>
</evidence>
<dbReference type="EMBL" id="MEIA01000549">
    <property type="protein sequence ID" value="OJF09734.1"/>
    <property type="molecule type" value="Genomic_DNA"/>
</dbReference>